<dbReference type="EMBL" id="JSFK01000048">
    <property type="protein sequence ID" value="KHA70081.1"/>
    <property type="molecule type" value="Genomic_DNA"/>
</dbReference>
<evidence type="ECO:0000313" key="1">
    <source>
        <dbReference type="EMBL" id="KHA70081.1"/>
    </source>
</evidence>
<accession>A0A0A6FBC4</accession>
<reference evidence="1 2" key="1">
    <citation type="submission" date="2014-10" db="EMBL/GenBank/DDBJ databases">
        <title>Draft genome sequence of Pseudomonas chlororaphis EA105.</title>
        <authorList>
            <person name="McCully L.M."/>
            <person name="Bitzer A.S."/>
            <person name="Spence C."/>
            <person name="Bais H."/>
            <person name="Silby M.W."/>
        </authorList>
    </citation>
    <scope>NUCLEOTIDE SEQUENCE [LARGE SCALE GENOMIC DNA]</scope>
    <source>
        <strain evidence="1 2">EA105</strain>
    </source>
</reference>
<gene>
    <name evidence="1" type="ORF">NZ35_27625</name>
</gene>
<comment type="caution">
    <text evidence="1">The sequence shown here is derived from an EMBL/GenBank/DDBJ whole genome shotgun (WGS) entry which is preliminary data.</text>
</comment>
<dbReference type="OrthoDB" id="9004810at2"/>
<organism evidence="1 2">
    <name type="scientific">Pseudomonas chlororaphis</name>
    <dbReference type="NCBI Taxonomy" id="587753"/>
    <lineage>
        <taxon>Bacteria</taxon>
        <taxon>Pseudomonadati</taxon>
        <taxon>Pseudomonadota</taxon>
        <taxon>Gammaproteobacteria</taxon>
        <taxon>Pseudomonadales</taxon>
        <taxon>Pseudomonadaceae</taxon>
        <taxon>Pseudomonas</taxon>
    </lineage>
</organism>
<sequence length="1340" mass="152024">MTPDFYLPRRLVNQDSAFTEEALLAASNYVVVLAEPGGGKTDLMGSLARQLGTSTVTANKFKHVGTDVEHSPLVIDAFDELAKLDQSGIHGLLANASKAKPTHVIISSRSSEWGTAATSAFEEYLGCSPLVVRLVEFEEVEQEQIFQHHAPSEDFAAFQAEVARFDLAALLPNPQFLKMFADAYIESGRRFTDKRNIFSQAVERLAKEANATVAKASQPLSITQKIDLSSEVFTKILLSGAEGVGTSEATADRIYPLLTSLFESPTAAEGILATRLFKPGDNADQHRPVHKIVAEYCAADYLAKRIADPSDHLTIHKCLPIIAPNSTVRDELRGLLGWLAALGNKSIQETAIELDPYAVLANGDPSQLEHSSKRLLIKCLKDIETKDPYFRRGDSWRRFSAAGFFTEDVMKEIKPLLSSGGDGHLRDLILELLTGSPAIGLLRDELRHLVLNPDEIEHARLLACKCLLDLKNYDFKADLTSLTVEASQTSLKAAATIITALGPQSFDRAYLAEFLRICSKLYPTEQASYKSAIGARYFLRRFINDLNLEIIEDLLDDLTGNITCTCGKKHFECKCRVGISKISGLMLDRYFELALPPFTAERIWRWLENLIFHHHKSPDQSEAVKAIQNNHSLRQEIIALAFAKLTDRDQIFETKIHKFDFHSHTGLRFQSCDYFFIVNLAFDLDNPTLWANFIAMHQFHLKKDERGPNVLRRLMREQATKKVAFMREWTKFNRAAAQSARDNHRLFFRHNRKFNRHKRQREDIHKANIQYFEDNRELIEGGRHWRCLVRFADLVLMSPDEIELEVGDDALVRNALKNCLDFIAPHVPELFELAELQCASKGASTEPVLFAACLEIMRNDGNLENVDMSLLTALRTNIDMGYDAVSQEERDSLKAEVDRRIFAEPGSAENFLRQYVEPQLSQSHCLNPEVWLLRSDDRFSHLRGTLSIEWLGRFSELALVTLENLFEIAAEFGNRDALKEIIAERCENFMSEWPNPTDDEELEKKRIFWFLRAFYFLEDTPKAYWDFIKGDENNIFYFNERSGRLTHGEHPYWPKLTLGKVEDILNAFIDKWPKVDLPSHYGTGSPSGETAYRFLTQVVWLISLDESDEAVHVLERLIADQRFADMGNDLKSIRANKIRQKALKNFEPPTPDEIVNRLDRDTVVNVEGLRQLVLQELQDFQKAIDGGEFNPADRFYNGDERLGEVKATEVIAERLDLTLKAQGITITSEHQMKSENRSDFTAAKFIGGKRRLLVVEVKGQWHRELYTAAAAQLYDRYSIHPDAEQQGIYLAIWFGPDVKVAGLKNTTLNTAQELKASIQKTLPSELIGLIDVFVLDVSKT</sequence>
<evidence type="ECO:0000313" key="2">
    <source>
        <dbReference type="Proteomes" id="UP000030564"/>
    </source>
</evidence>
<dbReference type="Proteomes" id="UP000030564">
    <property type="component" value="Unassembled WGS sequence"/>
</dbReference>
<protein>
    <submittedName>
        <fullName evidence="1">Uncharacterized protein</fullName>
    </submittedName>
</protein>
<proteinExistence type="predicted"/>
<dbReference type="PATRIC" id="fig|587753.9.peg.4886"/>
<name>A0A0A6FBC4_9PSED</name>